<dbReference type="AlphaFoldDB" id="A0A1F7UUM1"/>
<evidence type="ECO:0000313" key="2">
    <source>
        <dbReference type="Proteomes" id="UP000176897"/>
    </source>
</evidence>
<organism evidence="1 2">
    <name type="scientific">Candidatus Uhrbacteria bacterium RIFCSPLOWO2_01_FULL_47_24</name>
    <dbReference type="NCBI Taxonomy" id="1802401"/>
    <lineage>
        <taxon>Bacteria</taxon>
        <taxon>Candidatus Uhriibacteriota</taxon>
    </lineage>
</organism>
<protein>
    <submittedName>
        <fullName evidence="1">Uncharacterized protein</fullName>
    </submittedName>
</protein>
<accession>A0A1F7UUM1</accession>
<dbReference type="EMBL" id="MGEJ01000006">
    <property type="protein sequence ID" value="OGL81424.1"/>
    <property type="molecule type" value="Genomic_DNA"/>
</dbReference>
<dbReference type="STRING" id="1802401.A3B21_03365"/>
<sequence>MNLMRVQFTQLFRRNENGALTPLSPVNINGIVFGPGVSFGPGVVFGGVNLFDFVNDAIEADQINGVWVIRGFYKNQ</sequence>
<reference evidence="1 2" key="1">
    <citation type="journal article" date="2016" name="Nat. Commun.">
        <title>Thousands of microbial genomes shed light on interconnected biogeochemical processes in an aquifer system.</title>
        <authorList>
            <person name="Anantharaman K."/>
            <person name="Brown C.T."/>
            <person name="Hug L.A."/>
            <person name="Sharon I."/>
            <person name="Castelle C.J."/>
            <person name="Probst A.J."/>
            <person name="Thomas B.C."/>
            <person name="Singh A."/>
            <person name="Wilkins M.J."/>
            <person name="Karaoz U."/>
            <person name="Brodie E.L."/>
            <person name="Williams K.H."/>
            <person name="Hubbard S.S."/>
            <person name="Banfield J.F."/>
        </authorList>
    </citation>
    <scope>NUCLEOTIDE SEQUENCE [LARGE SCALE GENOMIC DNA]</scope>
</reference>
<gene>
    <name evidence="1" type="ORF">A3B21_03365</name>
</gene>
<comment type="caution">
    <text evidence="1">The sequence shown here is derived from an EMBL/GenBank/DDBJ whole genome shotgun (WGS) entry which is preliminary data.</text>
</comment>
<name>A0A1F7UUM1_9BACT</name>
<proteinExistence type="predicted"/>
<dbReference type="Proteomes" id="UP000176897">
    <property type="component" value="Unassembled WGS sequence"/>
</dbReference>
<evidence type="ECO:0000313" key="1">
    <source>
        <dbReference type="EMBL" id="OGL81424.1"/>
    </source>
</evidence>